<dbReference type="SMART" id="SM00448">
    <property type="entry name" value="REC"/>
    <property type="match status" value="1"/>
</dbReference>
<evidence type="ECO:0000259" key="9">
    <source>
        <dbReference type="PROSITE" id="PS01124"/>
    </source>
</evidence>
<dbReference type="PANTHER" id="PTHR42713:SF3">
    <property type="entry name" value="TRANSCRIPTIONAL REGULATORY PROTEIN HPTR"/>
    <property type="match status" value="1"/>
</dbReference>
<feature type="domain" description="HTH araC/xylS-type" evidence="9">
    <location>
        <begin position="433"/>
        <end position="532"/>
    </location>
</feature>
<reference evidence="11" key="1">
    <citation type="submission" date="2023-04" db="EMBL/GenBank/DDBJ databases">
        <title>Comparative genomic analysis of Cohnella hashimotonis sp. nov., isolated from the International Space Station.</title>
        <authorList>
            <person name="Venkateswaran K."/>
            <person name="Simpson A."/>
        </authorList>
    </citation>
    <scope>NUCLEOTIDE SEQUENCE</scope>
    <source>
        <strain evidence="11">F6_2S_P_1</strain>
    </source>
</reference>
<dbReference type="EMBL" id="JAGRPV010000001">
    <property type="protein sequence ID" value="MDI4648102.1"/>
    <property type="molecule type" value="Genomic_DNA"/>
</dbReference>
<dbReference type="RefSeq" id="WP_282910839.1">
    <property type="nucleotide sequence ID" value="NZ_JAGRPV010000001.1"/>
</dbReference>
<dbReference type="InterPro" id="IPR001789">
    <property type="entry name" value="Sig_transdc_resp-reg_receiver"/>
</dbReference>
<comment type="caution">
    <text evidence="11">The sequence shown here is derived from an EMBL/GenBank/DDBJ whole genome shotgun (WGS) entry which is preliminary data.</text>
</comment>
<dbReference type="Gene3D" id="1.10.10.60">
    <property type="entry name" value="Homeodomain-like"/>
    <property type="match status" value="2"/>
</dbReference>
<dbReference type="SUPFAM" id="SSF52172">
    <property type="entry name" value="CheY-like"/>
    <property type="match status" value="1"/>
</dbReference>
<keyword evidence="12" id="KW-1185">Reference proteome</keyword>
<dbReference type="Proteomes" id="UP001161691">
    <property type="component" value="Unassembled WGS sequence"/>
</dbReference>
<dbReference type="InterPro" id="IPR018060">
    <property type="entry name" value="HTH_AraC"/>
</dbReference>
<keyword evidence="2" id="KW-0963">Cytoplasm</keyword>
<keyword evidence="6" id="KW-0238">DNA-binding</keyword>
<evidence type="ECO:0000313" key="12">
    <source>
        <dbReference type="Proteomes" id="UP001161691"/>
    </source>
</evidence>
<organism evidence="11 12">
    <name type="scientific">Cohnella hashimotonis</name>
    <dbReference type="NCBI Taxonomy" id="2826895"/>
    <lineage>
        <taxon>Bacteria</taxon>
        <taxon>Bacillati</taxon>
        <taxon>Bacillota</taxon>
        <taxon>Bacilli</taxon>
        <taxon>Bacillales</taxon>
        <taxon>Paenibacillaceae</taxon>
        <taxon>Cohnella</taxon>
    </lineage>
</organism>
<dbReference type="PANTHER" id="PTHR42713">
    <property type="entry name" value="HISTIDINE KINASE-RELATED"/>
    <property type="match status" value="1"/>
</dbReference>
<dbReference type="InterPro" id="IPR041522">
    <property type="entry name" value="CdaR_GGDEF"/>
</dbReference>
<evidence type="ECO:0000256" key="1">
    <source>
        <dbReference type="ARBA" id="ARBA00004496"/>
    </source>
</evidence>
<keyword evidence="4" id="KW-0902">Two-component regulatory system</keyword>
<name>A0ABT6TQK3_9BACL</name>
<keyword evidence="3 8" id="KW-0597">Phosphoprotein</keyword>
<keyword evidence="7" id="KW-0804">Transcription</keyword>
<dbReference type="SUPFAM" id="SSF46689">
    <property type="entry name" value="Homeodomain-like"/>
    <property type="match status" value="2"/>
</dbReference>
<dbReference type="SMART" id="SM00342">
    <property type="entry name" value="HTH_ARAC"/>
    <property type="match status" value="1"/>
</dbReference>
<accession>A0ABT6TQK3</accession>
<proteinExistence type="predicted"/>
<evidence type="ECO:0000256" key="5">
    <source>
        <dbReference type="ARBA" id="ARBA00023015"/>
    </source>
</evidence>
<feature type="domain" description="Response regulatory" evidence="10">
    <location>
        <begin position="3"/>
        <end position="120"/>
    </location>
</feature>
<evidence type="ECO:0000256" key="7">
    <source>
        <dbReference type="ARBA" id="ARBA00023163"/>
    </source>
</evidence>
<keyword evidence="5" id="KW-0805">Transcription regulation</keyword>
<gene>
    <name evidence="11" type="ORF">KB449_24340</name>
</gene>
<dbReference type="InterPro" id="IPR051552">
    <property type="entry name" value="HptR"/>
</dbReference>
<evidence type="ECO:0000256" key="4">
    <source>
        <dbReference type="ARBA" id="ARBA00023012"/>
    </source>
</evidence>
<evidence type="ECO:0000256" key="2">
    <source>
        <dbReference type="ARBA" id="ARBA00022490"/>
    </source>
</evidence>
<protein>
    <submittedName>
        <fullName evidence="11">Response regulator</fullName>
    </submittedName>
</protein>
<dbReference type="PROSITE" id="PS50110">
    <property type="entry name" value="RESPONSE_REGULATORY"/>
    <property type="match status" value="1"/>
</dbReference>
<dbReference type="InterPro" id="IPR009057">
    <property type="entry name" value="Homeodomain-like_sf"/>
</dbReference>
<dbReference type="Pfam" id="PF00072">
    <property type="entry name" value="Response_reg"/>
    <property type="match status" value="1"/>
</dbReference>
<dbReference type="InterPro" id="IPR011006">
    <property type="entry name" value="CheY-like_superfamily"/>
</dbReference>
<feature type="modified residue" description="4-aspartylphosphate" evidence="8">
    <location>
        <position position="55"/>
    </location>
</feature>
<dbReference type="Pfam" id="PF17853">
    <property type="entry name" value="GGDEF_2"/>
    <property type="match status" value="1"/>
</dbReference>
<evidence type="ECO:0000313" key="11">
    <source>
        <dbReference type="EMBL" id="MDI4648102.1"/>
    </source>
</evidence>
<evidence type="ECO:0000256" key="6">
    <source>
        <dbReference type="ARBA" id="ARBA00023125"/>
    </source>
</evidence>
<dbReference type="CDD" id="cd17536">
    <property type="entry name" value="REC_YesN-like"/>
    <property type="match status" value="1"/>
</dbReference>
<evidence type="ECO:0000256" key="8">
    <source>
        <dbReference type="PROSITE-ProRule" id="PRU00169"/>
    </source>
</evidence>
<evidence type="ECO:0000259" key="10">
    <source>
        <dbReference type="PROSITE" id="PS50110"/>
    </source>
</evidence>
<dbReference type="PROSITE" id="PS01124">
    <property type="entry name" value="HTH_ARAC_FAMILY_2"/>
    <property type="match status" value="1"/>
</dbReference>
<dbReference type="Gene3D" id="3.40.50.2300">
    <property type="match status" value="1"/>
</dbReference>
<dbReference type="Pfam" id="PF12833">
    <property type="entry name" value="HTH_18"/>
    <property type="match status" value="1"/>
</dbReference>
<evidence type="ECO:0000256" key="3">
    <source>
        <dbReference type="ARBA" id="ARBA00022553"/>
    </source>
</evidence>
<comment type="subcellular location">
    <subcellularLocation>
        <location evidence="1">Cytoplasm</location>
    </subcellularLocation>
</comment>
<sequence>MYKVLIVDDEYYFRQALKISLPWTDLGFQIAGEAKNGAEALALLPELQPDVVLVDMNMPIMDGIEFIQKAKQRDQDTKFMVLSGHSEFVYARQAVHLGVFDYVLKPINEGELRGSLLDMKEQIQTERMGRMELEDLRKKARDSLPVLKEQVLNGLLQGNGQAAAASGQERLASLGIDLKGPYYSAVAIDLDPCDDWNREEDPLARKAAVQAIAQREMESAYPCAVCRDYEDRLVLVVGSPDGSSDALEAMCRTIRDKVRELPCSATIGIGGACRSLAAISGSYKEALLALKRRFVMGGDEVFAYAAAPETGMNVSLFPVEKRSGLLMGMRVGNPSETEAWLADFFGHVRAKQASIEMLLLAGMEIVSTCVEFLAEASQSFEDVFGQESQPDMLQRVQQMKTLTELEGWIRALILKVMDHVHRRKPNRSAKVIEEVKAYIASHYGNEELRIEDIAKSVHMNYNHLCFVFKKETTVTINDYLTETRIMKAKELFDRGDTVIQVVATRVGYADANYFGKCFKKYMGIPPSKYINKMG</sequence>